<reference evidence="12 13" key="1">
    <citation type="submission" date="2019-01" db="EMBL/GenBank/DDBJ databases">
        <title>Litorilituus lipolytica sp. nov., isolated from intertidal sand of the Yellow Sea in China.</title>
        <authorList>
            <person name="Liu A."/>
        </authorList>
    </citation>
    <scope>NUCLEOTIDE SEQUENCE [LARGE SCALE GENOMIC DNA]</scope>
    <source>
        <strain evidence="12 13">RZ04</strain>
    </source>
</reference>
<dbReference type="SMART" id="SM00388">
    <property type="entry name" value="HisKA"/>
    <property type="match status" value="1"/>
</dbReference>
<evidence type="ECO:0000256" key="4">
    <source>
        <dbReference type="ARBA" id="ARBA00022553"/>
    </source>
</evidence>
<dbReference type="EMBL" id="SAWY01000009">
    <property type="protein sequence ID" value="TPH17112.1"/>
    <property type="molecule type" value="Genomic_DNA"/>
</dbReference>
<dbReference type="PROSITE" id="PS50109">
    <property type="entry name" value="HIS_KIN"/>
    <property type="match status" value="1"/>
</dbReference>
<protein>
    <recommendedName>
        <fullName evidence="3">histidine kinase</fullName>
        <ecNumber evidence="3">2.7.13.3</ecNumber>
    </recommendedName>
</protein>
<dbReference type="Pfam" id="PF03924">
    <property type="entry name" value="CHASE"/>
    <property type="match status" value="1"/>
</dbReference>
<evidence type="ECO:0000313" key="13">
    <source>
        <dbReference type="Proteomes" id="UP000315303"/>
    </source>
</evidence>
<dbReference type="SMART" id="SM01079">
    <property type="entry name" value="CHASE"/>
    <property type="match status" value="1"/>
</dbReference>
<dbReference type="Proteomes" id="UP000315303">
    <property type="component" value="Unassembled WGS sequence"/>
</dbReference>
<feature type="domain" description="CHASE" evidence="11">
    <location>
        <begin position="252"/>
        <end position="430"/>
    </location>
</feature>
<feature type="transmembrane region" description="Helical" evidence="9">
    <location>
        <begin position="12"/>
        <end position="33"/>
    </location>
</feature>
<keyword evidence="12" id="KW-0418">Kinase</keyword>
<evidence type="ECO:0000256" key="1">
    <source>
        <dbReference type="ARBA" id="ARBA00000085"/>
    </source>
</evidence>
<evidence type="ECO:0000259" key="10">
    <source>
        <dbReference type="PROSITE" id="PS50109"/>
    </source>
</evidence>
<keyword evidence="5 9" id="KW-0812">Transmembrane</keyword>
<evidence type="ECO:0000313" key="12">
    <source>
        <dbReference type="EMBL" id="TPH17112.1"/>
    </source>
</evidence>
<dbReference type="AlphaFoldDB" id="A0A502KZR7"/>
<feature type="transmembrane region" description="Helical" evidence="9">
    <location>
        <begin position="189"/>
        <end position="206"/>
    </location>
</feature>
<accession>A0A502KZR7</accession>
<dbReference type="GO" id="GO:0016020">
    <property type="term" value="C:membrane"/>
    <property type="evidence" value="ECO:0007669"/>
    <property type="project" value="UniProtKB-SubCell"/>
</dbReference>
<dbReference type="PANTHER" id="PTHR45339">
    <property type="entry name" value="HYBRID SIGNAL TRANSDUCTION HISTIDINE KINASE J"/>
    <property type="match status" value="1"/>
</dbReference>
<organism evidence="12 13">
    <name type="scientific">Litorilituus lipolyticus</name>
    <dbReference type="NCBI Taxonomy" id="2491017"/>
    <lineage>
        <taxon>Bacteria</taxon>
        <taxon>Pseudomonadati</taxon>
        <taxon>Pseudomonadota</taxon>
        <taxon>Gammaproteobacteria</taxon>
        <taxon>Alteromonadales</taxon>
        <taxon>Colwelliaceae</taxon>
        <taxon>Litorilituus</taxon>
    </lineage>
</organism>
<keyword evidence="8 9" id="KW-0472">Membrane</keyword>
<feature type="domain" description="Histidine kinase" evidence="10">
    <location>
        <begin position="553"/>
        <end position="764"/>
    </location>
</feature>
<dbReference type="Pfam" id="PF00512">
    <property type="entry name" value="HisKA"/>
    <property type="match status" value="1"/>
</dbReference>
<dbReference type="InterPro" id="IPR036097">
    <property type="entry name" value="HisK_dim/P_sf"/>
</dbReference>
<evidence type="ECO:0000256" key="2">
    <source>
        <dbReference type="ARBA" id="ARBA00004370"/>
    </source>
</evidence>
<keyword evidence="7" id="KW-0902">Two-component regulatory system</keyword>
<feature type="transmembrane region" description="Helical" evidence="9">
    <location>
        <begin position="150"/>
        <end position="169"/>
    </location>
</feature>
<dbReference type="EC" id="2.7.13.3" evidence="3"/>
<feature type="transmembrane region" description="Helical" evidence="9">
    <location>
        <begin position="115"/>
        <end position="138"/>
    </location>
</feature>
<dbReference type="InterPro" id="IPR003661">
    <property type="entry name" value="HisK_dim/P_dom"/>
</dbReference>
<evidence type="ECO:0000256" key="8">
    <source>
        <dbReference type="ARBA" id="ARBA00023136"/>
    </source>
</evidence>
<dbReference type="Gene3D" id="3.30.450.350">
    <property type="entry name" value="CHASE domain"/>
    <property type="match status" value="1"/>
</dbReference>
<sequence length="785" mass="88847">MLPNHIQQFLTSAIIFFSTCVGALLIMTPFSFVNYVGPAAGVASCLIIIWGNAAFVAILLMSIAFPIFSYHYLNLDVDVSLVLISTLAIILQSYWAKQLTYQYVFYKKWLKSRRWLFAFLIKVGPIAGLVSASAVLIISMLDNKVLTGSFVYTFLSSWSSSLLIAVFFVPTMLLRQERDSMVFHVSKKLYILFASFIGAFAILLIIKTSQDEQQLDRLMLFEQEKAEIARVIQQEIQEVEKQVNSLSAFFQASEVVDLYEFNIFSEKVLGEQTSIRALEWAPIVEASERKSFEDNASDLLQHHFVIKERNKGNNLQPAAERERYAPLYYIYPSEGNEVVLGLDVYSNPVNTLSMTSVFHSDVLLASAPISLIQDDHTKPGVLFSKAVFEHRAQENTQPILNYKLPKKQDDLLGFVVAVVQFDDFLRQIDEEKQNIVKFTIQDVSSSEPYVLFGKALDLENRLRRRVEIPVLSRYWSLEVAESEPWFVQDKSLKTWSILLGGTFGGFFFQLMILMMAAYSSELTQQVDSKARALILAKEHSEQSSSAKIRFLRTLNDEIRLPLNAIRAFVEQFKQKGINNKQVLGINHASNNIEQLLNTMMDLSEIESGGISVKSEPFDFYGFINRLELMVKANNLMAGKSIFFLIDKEVPHYINSDELRIQKLLTAFIKSAQQLFKTDSLRLSIKVHTHHKRSATLFFIFSHQDEATAADSDEILRSLAKKDLAGYSTSMAMVKEVSQLLQGNVNLGMLNSGGGMLSASIRVTISSDEEQRIHQADSFDQNSADE</sequence>
<dbReference type="InterPro" id="IPR006189">
    <property type="entry name" value="CHASE_dom"/>
</dbReference>
<evidence type="ECO:0000259" key="11">
    <source>
        <dbReference type="PROSITE" id="PS50839"/>
    </source>
</evidence>
<keyword evidence="12" id="KW-0808">Transferase</keyword>
<evidence type="ECO:0000256" key="9">
    <source>
        <dbReference type="SAM" id="Phobius"/>
    </source>
</evidence>
<proteinExistence type="predicted"/>
<dbReference type="PROSITE" id="PS50839">
    <property type="entry name" value="CHASE"/>
    <property type="match status" value="1"/>
</dbReference>
<keyword evidence="6 9" id="KW-1133">Transmembrane helix</keyword>
<keyword evidence="4" id="KW-0597">Phosphoprotein</keyword>
<evidence type="ECO:0000256" key="7">
    <source>
        <dbReference type="ARBA" id="ARBA00023012"/>
    </source>
</evidence>
<comment type="catalytic activity">
    <reaction evidence="1">
        <text>ATP + protein L-histidine = ADP + protein N-phospho-L-histidine.</text>
        <dbReference type="EC" id="2.7.13.3"/>
    </reaction>
</comment>
<comment type="subcellular location">
    <subcellularLocation>
        <location evidence="2">Membrane</location>
    </subcellularLocation>
</comment>
<name>A0A502KZR7_9GAMM</name>
<keyword evidence="13" id="KW-1185">Reference proteome</keyword>
<gene>
    <name evidence="12" type="ORF">EPA86_05365</name>
</gene>
<dbReference type="GO" id="GO:0000155">
    <property type="term" value="F:phosphorelay sensor kinase activity"/>
    <property type="evidence" value="ECO:0007669"/>
    <property type="project" value="InterPro"/>
</dbReference>
<feature type="transmembrane region" description="Helical" evidence="9">
    <location>
        <begin position="39"/>
        <end position="65"/>
    </location>
</feature>
<dbReference type="InterPro" id="IPR005467">
    <property type="entry name" value="His_kinase_dom"/>
</dbReference>
<evidence type="ECO:0000256" key="3">
    <source>
        <dbReference type="ARBA" id="ARBA00012438"/>
    </source>
</evidence>
<dbReference type="Gene3D" id="1.10.287.130">
    <property type="match status" value="1"/>
</dbReference>
<dbReference type="OrthoDB" id="6218800at2"/>
<dbReference type="SUPFAM" id="SSF47384">
    <property type="entry name" value="Homodimeric domain of signal transducing histidine kinase"/>
    <property type="match status" value="1"/>
</dbReference>
<evidence type="ECO:0000256" key="6">
    <source>
        <dbReference type="ARBA" id="ARBA00022989"/>
    </source>
</evidence>
<dbReference type="PANTHER" id="PTHR45339:SF1">
    <property type="entry name" value="HYBRID SIGNAL TRANSDUCTION HISTIDINE KINASE J"/>
    <property type="match status" value="1"/>
</dbReference>
<dbReference type="InterPro" id="IPR042240">
    <property type="entry name" value="CHASE_sf"/>
</dbReference>
<comment type="caution">
    <text evidence="12">The sequence shown here is derived from an EMBL/GenBank/DDBJ whole genome shotgun (WGS) entry which is preliminary data.</text>
</comment>
<dbReference type="CDD" id="cd00082">
    <property type="entry name" value="HisKA"/>
    <property type="match status" value="1"/>
</dbReference>
<feature type="transmembrane region" description="Helical" evidence="9">
    <location>
        <begin position="77"/>
        <end position="95"/>
    </location>
</feature>
<evidence type="ECO:0000256" key="5">
    <source>
        <dbReference type="ARBA" id="ARBA00022692"/>
    </source>
</evidence>